<dbReference type="Proteomes" id="UP000735302">
    <property type="component" value="Unassembled WGS sequence"/>
</dbReference>
<feature type="transmembrane region" description="Helical" evidence="4">
    <location>
        <begin position="429"/>
        <end position="451"/>
    </location>
</feature>
<evidence type="ECO:0000256" key="2">
    <source>
        <dbReference type="ARBA" id="ARBA00022989"/>
    </source>
</evidence>
<proteinExistence type="predicted"/>
<dbReference type="InterPro" id="IPR011701">
    <property type="entry name" value="MFS"/>
</dbReference>
<dbReference type="InterPro" id="IPR036259">
    <property type="entry name" value="MFS_trans_sf"/>
</dbReference>
<feature type="transmembrane region" description="Helical" evidence="4">
    <location>
        <begin position="113"/>
        <end position="131"/>
    </location>
</feature>
<evidence type="ECO:0000313" key="5">
    <source>
        <dbReference type="EMBL" id="GFN90658.1"/>
    </source>
</evidence>
<keyword evidence="5" id="KW-0762">Sugar transport</keyword>
<keyword evidence="5" id="KW-0813">Transport</keyword>
<evidence type="ECO:0000313" key="6">
    <source>
        <dbReference type="Proteomes" id="UP000735302"/>
    </source>
</evidence>
<evidence type="ECO:0000256" key="1">
    <source>
        <dbReference type="ARBA" id="ARBA00022692"/>
    </source>
</evidence>
<keyword evidence="6" id="KW-1185">Reference proteome</keyword>
<evidence type="ECO:0000256" key="3">
    <source>
        <dbReference type="ARBA" id="ARBA00023136"/>
    </source>
</evidence>
<feature type="transmembrane region" description="Helical" evidence="4">
    <location>
        <begin position="301"/>
        <end position="320"/>
    </location>
</feature>
<dbReference type="Pfam" id="PF07690">
    <property type="entry name" value="MFS_1"/>
    <property type="match status" value="2"/>
</dbReference>
<reference evidence="5 6" key="1">
    <citation type="journal article" date="2021" name="Elife">
        <title>Chloroplast acquisition without the gene transfer in kleptoplastic sea slugs, Plakobranchus ocellatus.</title>
        <authorList>
            <person name="Maeda T."/>
            <person name="Takahashi S."/>
            <person name="Yoshida T."/>
            <person name="Shimamura S."/>
            <person name="Takaki Y."/>
            <person name="Nagai Y."/>
            <person name="Toyoda A."/>
            <person name="Suzuki Y."/>
            <person name="Arimoto A."/>
            <person name="Ishii H."/>
            <person name="Satoh N."/>
            <person name="Nishiyama T."/>
            <person name="Hasebe M."/>
            <person name="Maruyama T."/>
            <person name="Minagawa J."/>
            <person name="Obokata J."/>
            <person name="Shigenobu S."/>
        </authorList>
    </citation>
    <scope>NUCLEOTIDE SEQUENCE [LARGE SCALE GENOMIC DNA]</scope>
</reference>
<keyword evidence="3 4" id="KW-0472">Membrane</keyword>
<feature type="transmembrane region" description="Helical" evidence="4">
    <location>
        <begin position="175"/>
        <end position="196"/>
    </location>
</feature>
<dbReference type="EMBL" id="BLXT01002056">
    <property type="protein sequence ID" value="GFN90658.1"/>
    <property type="molecule type" value="Genomic_DNA"/>
</dbReference>
<keyword evidence="1 4" id="KW-0812">Transmembrane</keyword>
<feature type="transmembrane region" description="Helical" evidence="4">
    <location>
        <begin position="85"/>
        <end position="106"/>
    </location>
</feature>
<dbReference type="PANTHER" id="PTHR23121:SF9">
    <property type="entry name" value="SODIUM-DEPENDENT GLUCOSE TRANSPORTER 1"/>
    <property type="match status" value="1"/>
</dbReference>
<dbReference type="GO" id="GO:0022857">
    <property type="term" value="F:transmembrane transporter activity"/>
    <property type="evidence" value="ECO:0007669"/>
    <property type="project" value="InterPro"/>
</dbReference>
<feature type="transmembrane region" description="Helical" evidence="4">
    <location>
        <begin position="520"/>
        <end position="542"/>
    </location>
</feature>
<keyword evidence="2 4" id="KW-1133">Transmembrane helix</keyword>
<comment type="caution">
    <text evidence="5">The sequence shown here is derived from an EMBL/GenBank/DDBJ whole genome shotgun (WGS) entry which is preliminary data.</text>
</comment>
<sequence length="610" mass="67094">MPKDKKPLASEADSTVKETEVNMITLPVKVTSDEKKMKKLRARRLMIKTIFNSLALFVLGVMLSMKGPSFIDLQIITGTDVERGSAFFTAYAFGYMLGSLIAGAMYNRVQSKSLLMLIPLVLAGVTCGVTPWCENFILMVAMQLVNACFSAIFETTANTEEVRHWDGKSDSAMQFLSFTYSLGGIVGPLILEPFLAPKDNVSLRPDSPVSSSHNHNDVNHVTPSQINTSVDFIENIHQSTPSMSYSPLVDPWAGDAQPHPVAVGLASSLQLNASSRSSSSKDLNTDTIAQNGYKSRIHLPYVIAGVLCILVALPFFIIYLRSKRKTAITKMANSKHPDIKPVPQNVDTQQRQELPLRVYVMLLGLLSLFYFFYTTVDDPFSLYLSVFVVSHLSWSKEQGALISSIYWGCSTVTKLTMVILIRHVDTSKVLLVSTIGMTLSTLLLIVCSSLHAHQLVWVATALLALSQSSVFGGGFAWADSHLLKVDGKVTSCTIFFAALGGMIDPLLLGKAMKEISPMAFPYLLCGQSFITFLLFLSMLTLAKPYVLKRFGPPRTSLTLHYEENGMAEAAQAKVTKEDQEGESKKCSLESVERYLGVTKVESVRLMSDKD</sequence>
<accession>A0AAV3Z5S0</accession>
<organism evidence="5 6">
    <name type="scientific">Plakobranchus ocellatus</name>
    <dbReference type="NCBI Taxonomy" id="259542"/>
    <lineage>
        <taxon>Eukaryota</taxon>
        <taxon>Metazoa</taxon>
        <taxon>Spiralia</taxon>
        <taxon>Lophotrochozoa</taxon>
        <taxon>Mollusca</taxon>
        <taxon>Gastropoda</taxon>
        <taxon>Heterobranchia</taxon>
        <taxon>Euthyneura</taxon>
        <taxon>Panpulmonata</taxon>
        <taxon>Sacoglossa</taxon>
        <taxon>Placobranchoidea</taxon>
        <taxon>Plakobranchidae</taxon>
        <taxon>Plakobranchus</taxon>
    </lineage>
</organism>
<dbReference type="Gene3D" id="1.20.1250.20">
    <property type="entry name" value="MFS general substrate transporter like domains"/>
    <property type="match status" value="2"/>
</dbReference>
<feature type="transmembrane region" description="Helical" evidence="4">
    <location>
        <begin position="354"/>
        <end position="373"/>
    </location>
</feature>
<feature type="transmembrane region" description="Helical" evidence="4">
    <location>
        <begin position="137"/>
        <end position="154"/>
    </location>
</feature>
<dbReference type="SUPFAM" id="SSF103473">
    <property type="entry name" value="MFS general substrate transporter"/>
    <property type="match status" value="2"/>
</dbReference>
<evidence type="ECO:0000256" key="4">
    <source>
        <dbReference type="SAM" id="Phobius"/>
    </source>
</evidence>
<feature type="transmembrane region" description="Helical" evidence="4">
    <location>
        <begin position="400"/>
        <end position="422"/>
    </location>
</feature>
<feature type="transmembrane region" description="Helical" evidence="4">
    <location>
        <begin position="45"/>
        <end position="65"/>
    </location>
</feature>
<name>A0AAV3Z5S0_9GAST</name>
<protein>
    <submittedName>
        <fullName evidence="5">Sodium-dependent glucose transporter 1</fullName>
    </submittedName>
</protein>
<feature type="transmembrane region" description="Helical" evidence="4">
    <location>
        <begin position="457"/>
        <end position="477"/>
    </location>
</feature>
<feature type="transmembrane region" description="Helical" evidence="4">
    <location>
        <begin position="489"/>
        <end position="508"/>
    </location>
</feature>
<dbReference type="PANTHER" id="PTHR23121">
    <property type="entry name" value="SODIUM-DEPENDENT GLUCOSE TRANSPORTER 1"/>
    <property type="match status" value="1"/>
</dbReference>
<gene>
    <name evidence="5" type="ORF">PoB_001716400</name>
</gene>
<dbReference type="AlphaFoldDB" id="A0AAV3Z5S0"/>